<gene>
    <name evidence="1" type="ORF">TNCV_3166931</name>
</gene>
<protein>
    <submittedName>
        <fullName evidence="1">Uncharacterized protein</fullName>
    </submittedName>
</protein>
<accession>A0A8X6RE24</accession>
<dbReference type="AlphaFoldDB" id="A0A8X6RE24"/>
<name>A0A8X6RE24_TRICX</name>
<dbReference type="Proteomes" id="UP000887159">
    <property type="component" value="Unassembled WGS sequence"/>
</dbReference>
<dbReference type="EMBL" id="BMAU01021105">
    <property type="protein sequence ID" value="GFX90862.1"/>
    <property type="molecule type" value="Genomic_DNA"/>
</dbReference>
<evidence type="ECO:0000313" key="2">
    <source>
        <dbReference type="Proteomes" id="UP000887159"/>
    </source>
</evidence>
<organism evidence="1 2">
    <name type="scientific">Trichonephila clavipes</name>
    <name type="common">Golden silk orbweaver</name>
    <name type="synonym">Nephila clavipes</name>
    <dbReference type="NCBI Taxonomy" id="2585209"/>
    <lineage>
        <taxon>Eukaryota</taxon>
        <taxon>Metazoa</taxon>
        <taxon>Ecdysozoa</taxon>
        <taxon>Arthropoda</taxon>
        <taxon>Chelicerata</taxon>
        <taxon>Arachnida</taxon>
        <taxon>Araneae</taxon>
        <taxon>Araneomorphae</taxon>
        <taxon>Entelegynae</taxon>
        <taxon>Araneoidea</taxon>
        <taxon>Nephilidae</taxon>
        <taxon>Trichonephila</taxon>
    </lineage>
</organism>
<proteinExistence type="predicted"/>
<comment type="caution">
    <text evidence="1">The sequence shown here is derived from an EMBL/GenBank/DDBJ whole genome shotgun (WGS) entry which is preliminary data.</text>
</comment>
<reference evidence="1" key="1">
    <citation type="submission" date="2020-08" db="EMBL/GenBank/DDBJ databases">
        <title>Multicomponent nature underlies the extraordinary mechanical properties of spider dragline silk.</title>
        <authorList>
            <person name="Kono N."/>
            <person name="Nakamura H."/>
            <person name="Mori M."/>
            <person name="Yoshida Y."/>
            <person name="Ohtoshi R."/>
            <person name="Malay A.D."/>
            <person name="Moran D.A.P."/>
            <person name="Tomita M."/>
            <person name="Numata K."/>
            <person name="Arakawa K."/>
        </authorList>
    </citation>
    <scope>NUCLEOTIDE SEQUENCE</scope>
</reference>
<sequence length="82" mass="9746">MRNGKIKAVEWKFSDIERQVAAIKAFVDTFSEDNKEVLSYKFSQMEKLNIKYELVRDEIFTSPSHKDFDSFNAKITNMRRAY</sequence>
<evidence type="ECO:0000313" key="1">
    <source>
        <dbReference type="EMBL" id="GFX90862.1"/>
    </source>
</evidence>
<keyword evidence="2" id="KW-1185">Reference proteome</keyword>